<proteinExistence type="predicted"/>
<feature type="transmembrane region" description="Helical" evidence="1">
    <location>
        <begin position="54"/>
        <end position="75"/>
    </location>
</feature>
<accession>A0ABQ2J7U6</accession>
<organism evidence="2 3">
    <name type="scientific">Novosphingobium indicum</name>
    <dbReference type="NCBI Taxonomy" id="462949"/>
    <lineage>
        <taxon>Bacteria</taxon>
        <taxon>Pseudomonadati</taxon>
        <taxon>Pseudomonadota</taxon>
        <taxon>Alphaproteobacteria</taxon>
        <taxon>Sphingomonadales</taxon>
        <taxon>Sphingomonadaceae</taxon>
        <taxon>Novosphingobium</taxon>
    </lineage>
</organism>
<reference evidence="3" key="1">
    <citation type="journal article" date="2019" name="Int. J. Syst. Evol. Microbiol.">
        <title>The Global Catalogue of Microorganisms (GCM) 10K type strain sequencing project: providing services to taxonomists for standard genome sequencing and annotation.</title>
        <authorList>
            <consortium name="The Broad Institute Genomics Platform"/>
            <consortium name="The Broad Institute Genome Sequencing Center for Infectious Disease"/>
            <person name="Wu L."/>
            <person name="Ma J."/>
        </authorList>
    </citation>
    <scope>NUCLEOTIDE SEQUENCE [LARGE SCALE GENOMIC DNA]</scope>
    <source>
        <strain evidence="3">CGMCC 1.6784</strain>
    </source>
</reference>
<feature type="transmembrane region" description="Helical" evidence="1">
    <location>
        <begin position="165"/>
        <end position="184"/>
    </location>
</feature>
<feature type="transmembrane region" description="Helical" evidence="1">
    <location>
        <begin position="190"/>
        <end position="209"/>
    </location>
</feature>
<dbReference type="Pfam" id="PF06912">
    <property type="entry name" value="DUF1275"/>
    <property type="match status" value="1"/>
</dbReference>
<dbReference type="EMBL" id="BMLK01000001">
    <property type="protein sequence ID" value="GGN40619.1"/>
    <property type="molecule type" value="Genomic_DNA"/>
</dbReference>
<dbReference type="PANTHER" id="PTHR37314:SF4">
    <property type="entry name" value="UPF0700 TRANSMEMBRANE PROTEIN YOAK"/>
    <property type="match status" value="1"/>
</dbReference>
<feature type="transmembrane region" description="Helical" evidence="1">
    <location>
        <begin position="87"/>
        <end position="107"/>
    </location>
</feature>
<evidence type="ECO:0000256" key="1">
    <source>
        <dbReference type="SAM" id="Phobius"/>
    </source>
</evidence>
<protein>
    <recommendedName>
        <fullName evidence="4">DUF1275 domain-containing protein</fullName>
    </recommendedName>
</protein>
<dbReference type="RefSeq" id="WP_188817281.1">
    <property type="nucleotide sequence ID" value="NZ_BMLK01000001.1"/>
</dbReference>
<dbReference type="PANTHER" id="PTHR37314">
    <property type="entry name" value="SLR0142 PROTEIN"/>
    <property type="match status" value="1"/>
</dbReference>
<dbReference type="Proteomes" id="UP000605099">
    <property type="component" value="Unassembled WGS sequence"/>
</dbReference>
<keyword evidence="1" id="KW-0812">Transmembrane</keyword>
<keyword evidence="1" id="KW-0472">Membrane</keyword>
<evidence type="ECO:0008006" key="4">
    <source>
        <dbReference type="Google" id="ProtNLM"/>
    </source>
</evidence>
<feature type="transmembrane region" description="Helical" evidence="1">
    <location>
        <begin position="135"/>
        <end position="153"/>
    </location>
</feature>
<keyword evidence="3" id="KW-1185">Reference proteome</keyword>
<dbReference type="InterPro" id="IPR010699">
    <property type="entry name" value="DUF1275"/>
</dbReference>
<sequence length="215" mass="22626">MHNLDRPRKTLAAFLSALAGYVDAVGYLSADRYFVSFMSGNTTRFATDLITEGVRAAIPALLITGFVLGVAAGNVTAYKAGPWRKPAVLSLVTSLLLLGGICTALGYRSAMMGCLVLAMGALNNALQRDEIPVPLTYLTGALVRIGQALGTAITRRRDQTPAWPFFAMWASLAGGAAFGALAFLSLGRASLWIGVIASAVLTLAGYRIARANLRS</sequence>
<gene>
    <name evidence="2" type="ORF">GCM10011349_01650</name>
</gene>
<keyword evidence="1" id="KW-1133">Transmembrane helix</keyword>
<comment type="caution">
    <text evidence="2">The sequence shown here is derived from an EMBL/GenBank/DDBJ whole genome shotgun (WGS) entry which is preliminary data.</text>
</comment>
<name>A0ABQ2J7U6_9SPHN</name>
<evidence type="ECO:0000313" key="3">
    <source>
        <dbReference type="Proteomes" id="UP000605099"/>
    </source>
</evidence>
<evidence type="ECO:0000313" key="2">
    <source>
        <dbReference type="EMBL" id="GGN40619.1"/>
    </source>
</evidence>